<dbReference type="InterPro" id="IPR001466">
    <property type="entry name" value="Beta-lactam-related"/>
</dbReference>
<gene>
    <name evidence="2" type="ORF">BDV23DRAFT_195117</name>
</gene>
<proteinExistence type="inferred from homology"/>
<reference evidence="2" key="1">
    <citation type="submission" date="2019-04" db="EMBL/GenBank/DDBJ databases">
        <title>Friends and foes A comparative genomics studyof 23 Aspergillus species from section Flavi.</title>
        <authorList>
            <consortium name="DOE Joint Genome Institute"/>
            <person name="Kjaerbolling I."/>
            <person name="Vesth T."/>
            <person name="Frisvad J.C."/>
            <person name="Nybo J.L."/>
            <person name="Theobald S."/>
            <person name="Kildgaard S."/>
            <person name="Isbrandt T."/>
            <person name="Kuo A."/>
            <person name="Sato A."/>
            <person name="Lyhne E.K."/>
            <person name="Kogle M.E."/>
            <person name="Wiebenga A."/>
            <person name="Kun R.S."/>
            <person name="Lubbers R.J."/>
            <person name="Makela M.R."/>
            <person name="Barry K."/>
            <person name="Chovatia M."/>
            <person name="Clum A."/>
            <person name="Daum C."/>
            <person name="Haridas S."/>
            <person name="He G."/>
            <person name="LaButti K."/>
            <person name="Lipzen A."/>
            <person name="Mondo S."/>
            <person name="Riley R."/>
            <person name="Salamov A."/>
            <person name="Simmons B.A."/>
            <person name="Magnuson J.K."/>
            <person name="Henrissat B."/>
            <person name="Mortensen U.H."/>
            <person name="Larsen T.O."/>
            <person name="Devries R.P."/>
            <person name="Grigoriev I.V."/>
            <person name="Machida M."/>
            <person name="Baker S.E."/>
            <person name="Andersen M.R."/>
        </authorList>
    </citation>
    <scope>NUCLEOTIDE SEQUENCE [LARGE SCALE GENOMIC DNA]</scope>
    <source>
        <strain evidence="2">IBT 14317</strain>
    </source>
</reference>
<accession>A0A5N7C3Z0</accession>
<dbReference type="Proteomes" id="UP000326877">
    <property type="component" value="Unassembled WGS sequence"/>
</dbReference>
<accession>A0A5N6FGQ7</accession>
<dbReference type="PANTHER" id="PTHR46825:SF9">
    <property type="entry name" value="BETA-LACTAMASE-RELATED DOMAIN-CONTAINING PROTEIN"/>
    <property type="match status" value="1"/>
</dbReference>
<dbReference type="InterPro" id="IPR012338">
    <property type="entry name" value="Beta-lactam/transpept-like"/>
</dbReference>
<dbReference type="Pfam" id="PF11954">
    <property type="entry name" value="DUF3471"/>
    <property type="match status" value="1"/>
</dbReference>
<dbReference type="SUPFAM" id="SSF56601">
    <property type="entry name" value="beta-lactamase/transpeptidase-like"/>
    <property type="match status" value="1"/>
</dbReference>
<comment type="similarity">
    <text evidence="1">Belongs to the peptidase S12 family.</text>
</comment>
<dbReference type="PANTHER" id="PTHR46825">
    <property type="entry name" value="D-ALANYL-D-ALANINE-CARBOXYPEPTIDASE/ENDOPEPTIDASE AMPH"/>
    <property type="match status" value="1"/>
</dbReference>
<dbReference type="OMA" id="VWHTGSI"/>
<sequence length="501" mass="55278">MPRASPFTPAFDDLVNSLLTEWHVPGTSIAIIDGPNTFTKGYGHSQYPNTKATPETLYYTASTTKSFTAAAVALLIDDSQSHTKPLTWTTPLSTLLPTDFILASPTTTNQITLEDALSHRTGLPEHSYHFTPSGASPQTEVRKLRHLPLTATPREKYMYNSFMYTAVSVAVEKITGVELGSFLRARIWGPLGMRNTYWSVGEAEADGGDIARGYAWVSGSGYSALEYPEYSELSGAGCMISSVVDYAAWVRCMMRGGVLSERAREALTAPRIVCEGPTNLFPGTHLYGLGWRVDGYRGQRVVWHTGSIAGFGSVVMFLPGVEWGVVIFGNATVRSNMMQQVLYMYLLDEMLGTPGVERVDWGRVIKGKVEGRRAALARARERLYPEVPCPVVLPALGIQEYGGRYWHPGYGGMELVVGADGEGLIGDRLCQEFSMLIVMEHVSGEFWLARLQEKNKDPRDHEVVRAEFRLGPDGVREVGVGLEPTMNGELIWFQRIEKSST</sequence>
<dbReference type="InterPro" id="IPR050491">
    <property type="entry name" value="AmpC-like"/>
</dbReference>
<dbReference type="EMBL" id="ML735278">
    <property type="protein sequence ID" value="KAE8388417.1"/>
    <property type="molecule type" value="Genomic_DNA"/>
</dbReference>
<dbReference type="OrthoDB" id="5946976at2759"/>
<protein>
    <submittedName>
        <fullName evidence="2">Beta-lactamase/transpeptidase-like protein</fullName>
    </submittedName>
</protein>
<dbReference type="InterPro" id="IPR021860">
    <property type="entry name" value="Peptidase_S12_Pab87-rel_C"/>
</dbReference>
<dbReference type="Gene3D" id="3.40.710.10">
    <property type="entry name" value="DD-peptidase/beta-lactamase superfamily"/>
    <property type="match status" value="1"/>
</dbReference>
<dbReference type="AlphaFoldDB" id="A0A5N6FGQ7"/>
<evidence type="ECO:0000256" key="1">
    <source>
        <dbReference type="ARBA" id="ARBA00038215"/>
    </source>
</evidence>
<dbReference type="Pfam" id="PF00144">
    <property type="entry name" value="Beta-lactamase"/>
    <property type="match status" value="1"/>
</dbReference>
<organism evidence="2">
    <name type="scientific">Petromyces alliaceus</name>
    <name type="common">Aspergillus alliaceus</name>
    <dbReference type="NCBI Taxonomy" id="209559"/>
    <lineage>
        <taxon>Eukaryota</taxon>
        <taxon>Fungi</taxon>
        <taxon>Dikarya</taxon>
        <taxon>Ascomycota</taxon>
        <taxon>Pezizomycotina</taxon>
        <taxon>Eurotiomycetes</taxon>
        <taxon>Eurotiomycetidae</taxon>
        <taxon>Eurotiales</taxon>
        <taxon>Aspergillaceae</taxon>
        <taxon>Aspergillus</taxon>
        <taxon>Aspergillus subgen. Circumdati</taxon>
    </lineage>
</organism>
<evidence type="ECO:0000313" key="2">
    <source>
        <dbReference type="EMBL" id="KAE8388417.1"/>
    </source>
</evidence>
<name>A0A5N6FGQ7_PETAA</name>